<evidence type="ECO:0000256" key="1">
    <source>
        <dbReference type="ARBA" id="ARBA00009947"/>
    </source>
</evidence>
<protein>
    <submittedName>
        <fullName evidence="5">Uncharacterized protein</fullName>
    </submittedName>
</protein>
<dbReference type="GO" id="GO:0000724">
    <property type="term" value="P:double-strand break repair via homologous recombination"/>
    <property type="evidence" value="ECO:0007669"/>
    <property type="project" value="UniProtKB-ARBA"/>
</dbReference>
<dbReference type="GO" id="GO:0005634">
    <property type="term" value="C:nucleus"/>
    <property type="evidence" value="ECO:0007669"/>
    <property type="project" value="InterPro"/>
</dbReference>
<evidence type="ECO:0000256" key="4">
    <source>
        <dbReference type="SAM" id="MobiDB-lite"/>
    </source>
</evidence>
<dbReference type="Proteomes" id="UP001370490">
    <property type="component" value="Unassembled WGS sequence"/>
</dbReference>
<dbReference type="InterPro" id="IPR037231">
    <property type="entry name" value="NAP-like_sf"/>
</dbReference>
<reference evidence="5 6" key="1">
    <citation type="submission" date="2023-12" db="EMBL/GenBank/DDBJ databases">
        <title>A high-quality genome assembly for Dillenia turbinata (Dilleniales).</title>
        <authorList>
            <person name="Chanderbali A."/>
        </authorList>
    </citation>
    <scope>NUCLEOTIDE SEQUENCE [LARGE SCALE GENOMIC DNA]</scope>
    <source>
        <strain evidence="5">LSX21</strain>
        <tissue evidence="5">Leaf</tissue>
    </source>
</reference>
<evidence type="ECO:0000256" key="3">
    <source>
        <dbReference type="SAM" id="Coils"/>
    </source>
</evidence>
<evidence type="ECO:0000256" key="2">
    <source>
        <dbReference type="ARBA" id="ARBA00023186"/>
    </source>
</evidence>
<sequence>MAADNGKKSKVAADDSEHIDGELVLSIEKLQEVQDELEKVNEEASDKIVEIEQKYNARLRPTFKENPYFEDIMLTKNICFSDDGTTNVAATAIKWREGMGPLALDKECENFFTWFDTRKDLVSDEVAEVIKEDFWTNPLKYFNNDSDDDEEDEEEQGEEGEDTD</sequence>
<evidence type="ECO:0000313" key="6">
    <source>
        <dbReference type="Proteomes" id="UP001370490"/>
    </source>
</evidence>
<gene>
    <name evidence="5" type="ORF">RJ641_006797</name>
</gene>
<name>A0AAN8VDZ3_9MAGN</name>
<dbReference type="GO" id="GO:0042393">
    <property type="term" value="F:histone binding"/>
    <property type="evidence" value="ECO:0007669"/>
    <property type="project" value="UniProtKB-ARBA"/>
</dbReference>
<dbReference type="InterPro" id="IPR002164">
    <property type="entry name" value="NAP_family"/>
</dbReference>
<comment type="similarity">
    <text evidence="1">Belongs to the nucleosome assembly protein (NAP) family.</text>
</comment>
<feature type="region of interest" description="Disordered" evidence="4">
    <location>
        <begin position="138"/>
        <end position="164"/>
    </location>
</feature>
<proteinExistence type="inferred from homology"/>
<evidence type="ECO:0000313" key="5">
    <source>
        <dbReference type="EMBL" id="KAK6928206.1"/>
    </source>
</evidence>
<dbReference type="PANTHER" id="PTHR11875">
    <property type="entry name" value="TESTIS-SPECIFIC Y-ENCODED PROTEIN"/>
    <property type="match status" value="1"/>
</dbReference>
<dbReference type="EMBL" id="JBAMMX010000014">
    <property type="protein sequence ID" value="KAK6928206.1"/>
    <property type="molecule type" value="Genomic_DNA"/>
</dbReference>
<organism evidence="5 6">
    <name type="scientific">Dillenia turbinata</name>
    <dbReference type="NCBI Taxonomy" id="194707"/>
    <lineage>
        <taxon>Eukaryota</taxon>
        <taxon>Viridiplantae</taxon>
        <taxon>Streptophyta</taxon>
        <taxon>Embryophyta</taxon>
        <taxon>Tracheophyta</taxon>
        <taxon>Spermatophyta</taxon>
        <taxon>Magnoliopsida</taxon>
        <taxon>eudicotyledons</taxon>
        <taxon>Gunneridae</taxon>
        <taxon>Pentapetalae</taxon>
        <taxon>Dilleniales</taxon>
        <taxon>Dilleniaceae</taxon>
        <taxon>Dillenia</taxon>
    </lineage>
</organism>
<feature type="coiled-coil region" evidence="3">
    <location>
        <begin position="23"/>
        <end position="54"/>
    </location>
</feature>
<dbReference type="Gene3D" id="3.30.1120.90">
    <property type="entry name" value="Nucleosome assembly protein"/>
    <property type="match status" value="1"/>
</dbReference>
<comment type="caution">
    <text evidence="5">The sequence shown here is derived from an EMBL/GenBank/DDBJ whole genome shotgun (WGS) entry which is preliminary data.</text>
</comment>
<feature type="compositionally biased region" description="Acidic residues" evidence="4">
    <location>
        <begin position="145"/>
        <end position="164"/>
    </location>
</feature>
<keyword evidence="6" id="KW-1185">Reference proteome</keyword>
<keyword evidence="3" id="KW-0175">Coiled coil</keyword>
<dbReference type="SUPFAM" id="SSF143113">
    <property type="entry name" value="NAP-like"/>
    <property type="match status" value="1"/>
</dbReference>
<dbReference type="AlphaFoldDB" id="A0AAN8VDZ3"/>
<dbReference type="GO" id="GO:0006334">
    <property type="term" value="P:nucleosome assembly"/>
    <property type="evidence" value="ECO:0007669"/>
    <property type="project" value="InterPro"/>
</dbReference>
<keyword evidence="2" id="KW-0143">Chaperone</keyword>
<accession>A0AAN8VDZ3</accession>